<reference evidence="1 2" key="1">
    <citation type="submission" date="2021-06" db="EMBL/GenBank/DDBJ databases">
        <title>Caerostris darwini draft genome.</title>
        <authorList>
            <person name="Kono N."/>
            <person name="Arakawa K."/>
        </authorList>
    </citation>
    <scope>NUCLEOTIDE SEQUENCE [LARGE SCALE GENOMIC DNA]</scope>
</reference>
<evidence type="ECO:0000313" key="1">
    <source>
        <dbReference type="EMBL" id="GIY54270.1"/>
    </source>
</evidence>
<dbReference type="EMBL" id="BPLQ01010896">
    <property type="protein sequence ID" value="GIY54270.1"/>
    <property type="molecule type" value="Genomic_DNA"/>
</dbReference>
<proteinExistence type="predicted"/>
<dbReference type="Proteomes" id="UP001054837">
    <property type="component" value="Unassembled WGS sequence"/>
</dbReference>
<gene>
    <name evidence="1" type="ORF">CDAR_507671</name>
</gene>
<organism evidence="1 2">
    <name type="scientific">Caerostris darwini</name>
    <dbReference type="NCBI Taxonomy" id="1538125"/>
    <lineage>
        <taxon>Eukaryota</taxon>
        <taxon>Metazoa</taxon>
        <taxon>Ecdysozoa</taxon>
        <taxon>Arthropoda</taxon>
        <taxon>Chelicerata</taxon>
        <taxon>Arachnida</taxon>
        <taxon>Araneae</taxon>
        <taxon>Araneomorphae</taxon>
        <taxon>Entelegynae</taxon>
        <taxon>Araneoidea</taxon>
        <taxon>Araneidae</taxon>
        <taxon>Caerostris</taxon>
    </lineage>
</organism>
<accession>A0AAV4U9H9</accession>
<comment type="caution">
    <text evidence="1">The sequence shown here is derived from an EMBL/GenBank/DDBJ whole genome shotgun (WGS) entry which is preliminary data.</text>
</comment>
<evidence type="ECO:0000313" key="2">
    <source>
        <dbReference type="Proteomes" id="UP001054837"/>
    </source>
</evidence>
<keyword evidence="2" id="KW-1185">Reference proteome</keyword>
<protein>
    <submittedName>
        <fullName evidence="1">Uncharacterized protein</fullName>
    </submittedName>
</protein>
<dbReference type="AlphaFoldDB" id="A0AAV4U9H9"/>
<name>A0AAV4U9H9_9ARAC</name>
<sequence length="93" mass="10751">MTLDDTQLEEMPYGLIRKPSPLGLGLVLEEQLHGPNRMQRTFYVRVFVEDFRKDIMIGHKVRKLQDGLALNDTQLEELSHGQNRAHTTYTSIV</sequence>